<comment type="caution">
    <text evidence="10">The sequence shown here is derived from an EMBL/GenBank/DDBJ whole genome shotgun (WGS) entry which is preliminary data.</text>
</comment>
<dbReference type="GO" id="GO:0055085">
    <property type="term" value="P:transmembrane transport"/>
    <property type="evidence" value="ECO:0007669"/>
    <property type="project" value="InterPro"/>
</dbReference>
<protein>
    <submittedName>
        <fullName evidence="10">Thiamine transport system permease protein</fullName>
    </submittedName>
</protein>
<dbReference type="EMBL" id="QTUA01000001">
    <property type="protein sequence ID" value="REF29186.1"/>
    <property type="molecule type" value="Genomic_DNA"/>
</dbReference>
<dbReference type="SUPFAM" id="SSF161098">
    <property type="entry name" value="MetI-like"/>
    <property type="match status" value="2"/>
</dbReference>
<feature type="transmembrane region" description="Helical" evidence="8">
    <location>
        <begin position="236"/>
        <end position="257"/>
    </location>
</feature>
<dbReference type="Pfam" id="PF00528">
    <property type="entry name" value="BPD_transp_1"/>
    <property type="match status" value="2"/>
</dbReference>
<feature type="transmembrane region" description="Helical" evidence="8">
    <location>
        <begin position="342"/>
        <end position="363"/>
    </location>
</feature>
<dbReference type="OrthoDB" id="9804629at2"/>
<dbReference type="AlphaFoldDB" id="A0A3D9UIQ6"/>
<evidence type="ECO:0000256" key="3">
    <source>
        <dbReference type="ARBA" id="ARBA00022475"/>
    </source>
</evidence>
<reference evidence="10 11" key="1">
    <citation type="submission" date="2018-08" db="EMBL/GenBank/DDBJ databases">
        <title>Sequencing the genomes of 1000 actinobacteria strains.</title>
        <authorList>
            <person name="Klenk H.-P."/>
        </authorList>
    </citation>
    <scope>NUCLEOTIDE SEQUENCE [LARGE SCALE GENOMIC DNA]</scope>
    <source>
        <strain evidence="10 11">DSM 22967</strain>
    </source>
</reference>
<gene>
    <name evidence="10" type="ORF">DFJ65_0120</name>
</gene>
<organism evidence="10 11">
    <name type="scientific">Calidifontibacter indicus</name>
    <dbReference type="NCBI Taxonomy" id="419650"/>
    <lineage>
        <taxon>Bacteria</taxon>
        <taxon>Bacillati</taxon>
        <taxon>Actinomycetota</taxon>
        <taxon>Actinomycetes</taxon>
        <taxon>Micrococcales</taxon>
        <taxon>Dermacoccaceae</taxon>
        <taxon>Calidifontibacter</taxon>
    </lineage>
</organism>
<accession>A0A3D9UIQ6</accession>
<evidence type="ECO:0000256" key="5">
    <source>
        <dbReference type="ARBA" id="ARBA00022692"/>
    </source>
</evidence>
<evidence type="ECO:0000256" key="8">
    <source>
        <dbReference type="RuleBase" id="RU363032"/>
    </source>
</evidence>
<keyword evidence="6 8" id="KW-1133">Transmembrane helix</keyword>
<evidence type="ECO:0000259" key="9">
    <source>
        <dbReference type="PROSITE" id="PS50928"/>
    </source>
</evidence>
<name>A0A3D9UIQ6_9MICO</name>
<keyword evidence="2 8" id="KW-0813">Transport</keyword>
<dbReference type="Gene3D" id="1.10.3720.10">
    <property type="entry name" value="MetI-like"/>
    <property type="match status" value="2"/>
</dbReference>
<proteinExistence type="inferred from homology"/>
<feature type="transmembrane region" description="Helical" evidence="8">
    <location>
        <begin position="375"/>
        <end position="402"/>
    </location>
</feature>
<feature type="transmembrane region" description="Helical" evidence="8">
    <location>
        <begin position="97"/>
        <end position="117"/>
    </location>
</feature>
<feature type="transmembrane region" description="Helical" evidence="8">
    <location>
        <begin position="414"/>
        <end position="433"/>
    </location>
</feature>
<dbReference type="CDD" id="cd06261">
    <property type="entry name" value="TM_PBP2"/>
    <property type="match status" value="2"/>
</dbReference>
<dbReference type="InterPro" id="IPR000515">
    <property type="entry name" value="MetI-like"/>
</dbReference>
<dbReference type="GO" id="GO:0005886">
    <property type="term" value="C:plasma membrane"/>
    <property type="evidence" value="ECO:0007669"/>
    <property type="project" value="UniProtKB-SubCell"/>
</dbReference>
<feature type="transmembrane region" description="Helical" evidence="8">
    <location>
        <begin position="470"/>
        <end position="492"/>
    </location>
</feature>
<feature type="transmembrane region" description="Helical" evidence="8">
    <location>
        <begin position="284"/>
        <end position="304"/>
    </location>
</feature>
<dbReference type="RefSeq" id="WP_115921331.1">
    <property type="nucleotide sequence ID" value="NZ_QTUA01000001.1"/>
</dbReference>
<keyword evidence="4" id="KW-0997">Cell inner membrane</keyword>
<keyword evidence="7 8" id="KW-0472">Membrane</keyword>
<feature type="domain" description="ABC transmembrane type-1" evidence="9">
    <location>
        <begin position="338"/>
        <end position="536"/>
    </location>
</feature>
<evidence type="ECO:0000256" key="7">
    <source>
        <dbReference type="ARBA" id="ARBA00023136"/>
    </source>
</evidence>
<comment type="subcellular location">
    <subcellularLocation>
        <location evidence="1">Cell inner membrane</location>
        <topology evidence="1">Multi-pass membrane protein</topology>
    </subcellularLocation>
    <subcellularLocation>
        <location evidence="8">Cell membrane</location>
        <topology evidence="8">Multi-pass membrane protein</topology>
    </subcellularLocation>
</comment>
<dbReference type="InterPro" id="IPR035906">
    <property type="entry name" value="MetI-like_sf"/>
</dbReference>
<keyword evidence="3" id="KW-1003">Cell membrane</keyword>
<dbReference type="PANTHER" id="PTHR43357">
    <property type="entry name" value="INNER MEMBRANE ABC TRANSPORTER PERMEASE PROTEIN YDCV"/>
    <property type="match status" value="1"/>
</dbReference>
<feature type="transmembrane region" description="Helical" evidence="8">
    <location>
        <begin position="137"/>
        <end position="156"/>
    </location>
</feature>
<dbReference type="PANTHER" id="PTHR43357:SF4">
    <property type="entry name" value="INNER MEMBRANE ABC TRANSPORTER PERMEASE PROTEIN YDCV"/>
    <property type="match status" value="1"/>
</dbReference>
<comment type="similarity">
    <text evidence="8">Belongs to the binding-protein-dependent transport system permease family.</text>
</comment>
<keyword evidence="11" id="KW-1185">Reference proteome</keyword>
<evidence type="ECO:0000256" key="4">
    <source>
        <dbReference type="ARBA" id="ARBA00022519"/>
    </source>
</evidence>
<dbReference type="Proteomes" id="UP000256253">
    <property type="component" value="Unassembled WGS sequence"/>
</dbReference>
<keyword evidence="5 8" id="KW-0812">Transmembrane</keyword>
<evidence type="ECO:0000256" key="6">
    <source>
        <dbReference type="ARBA" id="ARBA00022989"/>
    </source>
</evidence>
<feature type="transmembrane region" description="Helical" evidence="8">
    <location>
        <begin position="192"/>
        <end position="216"/>
    </location>
</feature>
<evidence type="ECO:0000313" key="10">
    <source>
        <dbReference type="EMBL" id="REF29186.1"/>
    </source>
</evidence>
<feature type="transmembrane region" description="Helical" evidence="8">
    <location>
        <begin position="514"/>
        <end position="536"/>
    </location>
</feature>
<evidence type="ECO:0000256" key="2">
    <source>
        <dbReference type="ARBA" id="ARBA00022448"/>
    </source>
</evidence>
<evidence type="ECO:0000313" key="11">
    <source>
        <dbReference type="Proteomes" id="UP000256253"/>
    </source>
</evidence>
<feature type="domain" description="ABC transmembrane type-1" evidence="9">
    <location>
        <begin position="62"/>
        <end position="255"/>
    </location>
</feature>
<evidence type="ECO:0000256" key="1">
    <source>
        <dbReference type="ARBA" id="ARBA00004429"/>
    </source>
</evidence>
<sequence>MRRRPGRTLLPALAALIPLAFLAVFFLLPVAAMIARGLHPDGRWTLGPALEVLSRPRTGRVLWFTLWISTLGTAITVLLGVPIAYVTYRLALPLTGLVRGLLVMPFVLPTVVVGIAFRSLLAKSGPLGFLGWDGSWQAILAALVFFNIAVVVRTVGGRWQSLDPRQAEAAAALGAGPWTVLRTVTLPALRPAIVSAAMVVFLFCAGSFGVVLTLGGVRYSTVETEIYLLTTNFLDLQAAAVLSLLQAAVVITLLLLTERLTAGSPNRLRGNGARQRVRRADLPHLLITTAACLFVLAPLVTLVLRSLQVGDGWGLDHYRRLTEVGSVPTLQVTVWQALLTSIRAAVDATLIAVLLGLLVSFVITRRADSAGGRRVLAALDATFMLPLGISAVTVGFGFLIALDEPPLDLRSAPLLVPIAQALVALPLVVRVVAPALRSVDPRQREAAAALGAGPWRVFWDVDRRVLLRPLLAAIGFAYAVALGEFGATSFLARPTNPTLPVVIYQLIGHPGEDYFGMALAASVILATVTAVIMTVVERLRGRSGGW</sequence>
<dbReference type="PROSITE" id="PS50928">
    <property type="entry name" value="ABC_TM1"/>
    <property type="match status" value="2"/>
</dbReference>
<feature type="transmembrane region" description="Helical" evidence="8">
    <location>
        <begin position="61"/>
        <end position="85"/>
    </location>
</feature>